<keyword evidence="6" id="KW-0969">Cilium</keyword>
<evidence type="ECO:0000256" key="1">
    <source>
        <dbReference type="ARBA" id="ARBA00005709"/>
    </source>
</evidence>
<dbReference type="Pfam" id="PF00700">
    <property type="entry name" value="Flagellin_C"/>
    <property type="match status" value="1"/>
</dbReference>
<sequence>MAALQTLRGVNDSLKDTQGRVSSGYRVEKAADNAAYWSIATTMRSDNLALSAVSDALGLGAAKVDTAYAAMDSALDIVSEIKEKIVAATEKGVDKTKIQQELDQLQEQLLSIAQSASFSGENWVAGASGTKSVVSSFVRDGSNAVSVKMTDYVLDSGTLGNVLFGMTSTGAIETSSGIIGTAFNGTYGGTVIAMPSIYDLDITGFTQGQLDAALSGIELVLGAMTAAGSALGSISTRIQLQENLVSGLHDSIDSGIGRLVDADMEEESSRLSALQTQQQLGIQSLSIANSSAQNILTLFRSRSGTGDAPSKNPAGRFARRGFLHEIADISVLIVFVFILRSRA</sequence>
<name>B3PS43_RHIE6</name>
<dbReference type="HOGENOM" id="CLU_011142_1_0_5"/>
<evidence type="ECO:0000256" key="3">
    <source>
        <dbReference type="RuleBase" id="RU362073"/>
    </source>
</evidence>
<comment type="subcellular location">
    <subcellularLocation>
        <location evidence="3">Secreted</location>
    </subcellularLocation>
    <subcellularLocation>
        <location evidence="3">Bacterial flagellum</location>
    </subcellularLocation>
</comment>
<feature type="domain" description="Flagellin N-terminal" evidence="4">
    <location>
        <begin position="1"/>
        <end position="127"/>
    </location>
</feature>
<dbReference type="PRINTS" id="PR00207">
    <property type="entry name" value="FLAGELLIN"/>
</dbReference>
<evidence type="ECO:0000313" key="6">
    <source>
        <dbReference type="EMBL" id="ACE93333.1"/>
    </source>
</evidence>
<evidence type="ECO:0000313" key="7">
    <source>
        <dbReference type="Proteomes" id="UP000008817"/>
    </source>
</evidence>
<organism evidence="6 7">
    <name type="scientific">Rhizobium etli (strain CIAT 652)</name>
    <dbReference type="NCBI Taxonomy" id="491916"/>
    <lineage>
        <taxon>Bacteria</taxon>
        <taxon>Pseudomonadati</taxon>
        <taxon>Pseudomonadota</taxon>
        <taxon>Alphaproteobacteria</taxon>
        <taxon>Hyphomicrobiales</taxon>
        <taxon>Rhizobiaceae</taxon>
        <taxon>Rhizobium/Agrobacterium group</taxon>
        <taxon>Rhizobium</taxon>
    </lineage>
</organism>
<dbReference type="InterPro" id="IPR001029">
    <property type="entry name" value="Flagellin_N"/>
</dbReference>
<keyword evidence="3" id="KW-0964">Secreted</keyword>
<dbReference type="KEGG" id="rec:RHECIAT_CH0004406"/>
<dbReference type="Pfam" id="PF00669">
    <property type="entry name" value="Flagellin_N"/>
    <property type="match status" value="1"/>
</dbReference>
<dbReference type="PANTHER" id="PTHR42792">
    <property type="entry name" value="FLAGELLIN"/>
    <property type="match status" value="1"/>
</dbReference>
<dbReference type="eggNOG" id="COG1344">
    <property type="taxonomic scope" value="Bacteria"/>
</dbReference>
<dbReference type="GO" id="GO:0005576">
    <property type="term" value="C:extracellular region"/>
    <property type="evidence" value="ECO:0007669"/>
    <property type="project" value="UniProtKB-SubCell"/>
</dbReference>
<accession>B3PS43</accession>
<dbReference type="InterPro" id="IPR046358">
    <property type="entry name" value="Flagellin_C"/>
</dbReference>
<comment type="function">
    <text evidence="3">Flagellin is the subunit protein which polymerizes to form the filaments of bacterial flagella.</text>
</comment>
<dbReference type="InterPro" id="IPR001492">
    <property type="entry name" value="Flagellin"/>
</dbReference>
<comment type="similarity">
    <text evidence="1 3">Belongs to the bacterial flagellin family.</text>
</comment>
<proteinExistence type="inferred from homology"/>
<keyword evidence="6" id="KW-0282">Flagellum</keyword>
<gene>
    <name evidence="6" type="primary">flaCch6</name>
    <name evidence="6" type="ordered locus">RHECIAT_CH0004406</name>
</gene>
<protein>
    <recommendedName>
        <fullName evidence="3">Flagellin</fullName>
    </recommendedName>
</protein>
<feature type="domain" description="Flagellin C-terminal" evidence="5">
    <location>
        <begin position="217"/>
        <end position="299"/>
    </location>
</feature>
<keyword evidence="2 3" id="KW-0975">Bacterial flagellum</keyword>
<dbReference type="GO" id="GO:0005198">
    <property type="term" value="F:structural molecule activity"/>
    <property type="evidence" value="ECO:0007669"/>
    <property type="project" value="UniProtKB-UniRule"/>
</dbReference>
<evidence type="ECO:0000259" key="5">
    <source>
        <dbReference type="Pfam" id="PF00700"/>
    </source>
</evidence>
<dbReference type="AlphaFoldDB" id="B3PS43"/>
<evidence type="ECO:0000259" key="4">
    <source>
        <dbReference type="Pfam" id="PF00669"/>
    </source>
</evidence>
<dbReference type="EMBL" id="CP001074">
    <property type="protein sequence ID" value="ACE93333.1"/>
    <property type="molecule type" value="Genomic_DNA"/>
</dbReference>
<dbReference type="Gene3D" id="1.20.1330.10">
    <property type="entry name" value="f41 fragment of flagellin, N-terminal domain"/>
    <property type="match status" value="1"/>
</dbReference>
<keyword evidence="6" id="KW-0966">Cell projection</keyword>
<dbReference type="Proteomes" id="UP000008817">
    <property type="component" value="Chromosome"/>
</dbReference>
<dbReference type="PANTHER" id="PTHR42792:SF2">
    <property type="entry name" value="FLAGELLIN"/>
    <property type="match status" value="1"/>
</dbReference>
<dbReference type="GO" id="GO:0009288">
    <property type="term" value="C:bacterial-type flagellum"/>
    <property type="evidence" value="ECO:0007669"/>
    <property type="project" value="UniProtKB-SubCell"/>
</dbReference>
<evidence type="ECO:0000256" key="2">
    <source>
        <dbReference type="ARBA" id="ARBA00023143"/>
    </source>
</evidence>
<reference evidence="6 7" key="1">
    <citation type="submission" date="2008-04" db="EMBL/GenBank/DDBJ databases">
        <title>Genome diversity and DNA divergence of Rhizobium etli.</title>
        <authorList>
            <person name="Gonzalez V."/>
            <person name="Acosta J.L."/>
            <person name="Santamaria R.I."/>
            <person name="Bustos P."/>
            <person name="Hernandez-Gonzalez I.L."/>
            <person name="Fernandez J.L."/>
            <person name="Diaz R."/>
            <person name="Flores M."/>
            <person name="Mora J."/>
            <person name="Palacios R."/>
            <person name="Davila G."/>
        </authorList>
    </citation>
    <scope>NUCLEOTIDE SEQUENCE [LARGE SCALE GENOMIC DNA]</scope>
    <source>
        <strain evidence="6 7">CIAT 652</strain>
    </source>
</reference>
<dbReference type="SUPFAM" id="SSF64518">
    <property type="entry name" value="Phase 1 flagellin"/>
    <property type="match status" value="1"/>
</dbReference>